<feature type="compositionally biased region" description="Polar residues" evidence="1">
    <location>
        <begin position="852"/>
        <end position="865"/>
    </location>
</feature>
<feature type="compositionally biased region" description="Polar residues" evidence="1">
    <location>
        <begin position="921"/>
        <end position="940"/>
    </location>
</feature>
<feature type="region of interest" description="Disordered" evidence="1">
    <location>
        <begin position="904"/>
        <end position="979"/>
    </location>
</feature>
<feature type="compositionally biased region" description="Acidic residues" evidence="1">
    <location>
        <begin position="906"/>
        <end position="920"/>
    </location>
</feature>
<feature type="compositionally biased region" description="Low complexity" evidence="1">
    <location>
        <begin position="770"/>
        <end position="805"/>
    </location>
</feature>
<dbReference type="Proteomes" id="UP000262825">
    <property type="component" value="Unassembled WGS sequence"/>
</dbReference>
<feature type="region of interest" description="Disordered" evidence="1">
    <location>
        <begin position="113"/>
        <end position="154"/>
    </location>
</feature>
<dbReference type="PANTHER" id="PTHR37283">
    <property type="entry name" value="PH DOMAIN-CONTAINING PROTEIN YHR131C"/>
    <property type="match status" value="1"/>
</dbReference>
<keyword evidence="3" id="KW-1185">Reference proteome</keyword>
<feature type="compositionally biased region" description="Polar residues" evidence="1">
    <location>
        <begin position="113"/>
        <end position="136"/>
    </location>
</feature>
<feature type="region of interest" description="Disordered" evidence="1">
    <location>
        <begin position="487"/>
        <end position="532"/>
    </location>
</feature>
<organism evidence="2 3">
    <name type="scientific">Saccharomycodes ludwigii</name>
    <dbReference type="NCBI Taxonomy" id="36035"/>
    <lineage>
        <taxon>Eukaryota</taxon>
        <taxon>Fungi</taxon>
        <taxon>Dikarya</taxon>
        <taxon>Ascomycota</taxon>
        <taxon>Saccharomycotina</taxon>
        <taxon>Saccharomycetes</taxon>
        <taxon>Saccharomycodales</taxon>
        <taxon>Saccharomycodaceae</taxon>
        <taxon>Saccharomycodes</taxon>
    </lineage>
</organism>
<feature type="region of interest" description="Disordered" evidence="1">
    <location>
        <begin position="749"/>
        <end position="865"/>
    </location>
</feature>
<feature type="compositionally biased region" description="Low complexity" evidence="1">
    <location>
        <begin position="24"/>
        <end position="47"/>
    </location>
</feature>
<dbReference type="EMBL" id="UFAJ01000132">
    <property type="protein sequence ID" value="SSD59377.1"/>
    <property type="molecule type" value="Genomic_DNA"/>
</dbReference>
<feature type="compositionally biased region" description="Acidic residues" evidence="1">
    <location>
        <begin position="949"/>
        <end position="961"/>
    </location>
</feature>
<evidence type="ECO:0000313" key="2">
    <source>
        <dbReference type="EMBL" id="SSD59377.1"/>
    </source>
</evidence>
<feature type="compositionally biased region" description="Low complexity" evidence="1">
    <location>
        <begin position="1071"/>
        <end position="1083"/>
    </location>
</feature>
<feature type="compositionally biased region" description="Low complexity" evidence="1">
    <location>
        <begin position="137"/>
        <end position="154"/>
    </location>
</feature>
<feature type="compositionally biased region" description="Low complexity" evidence="1">
    <location>
        <begin position="523"/>
        <end position="532"/>
    </location>
</feature>
<name>A0A376B3X8_9ASCO</name>
<protein>
    <recommendedName>
        <fullName evidence="4">PH domain-containing protein</fullName>
    </recommendedName>
</protein>
<feature type="compositionally biased region" description="Polar residues" evidence="1">
    <location>
        <begin position="749"/>
        <end position="764"/>
    </location>
</feature>
<feature type="compositionally biased region" description="Basic residues" evidence="1">
    <location>
        <begin position="487"/>
        <end position="500"/>
    </location>
</feature>
<evidence type="ECO:0000313" key="3">
    <source>
        <dbReference type="Proteomes" id="UP000262825"/>
    </source>
</evidence>
<feature type="region of interest" description="Disordered" evidence="1">
    <location>
        <begin position="1"/>
        <end position="47"/>
    </location>
</feature>
<proteinExistence type="predicted"/>
<gene>
    <name evidence="2" type="ORF">SCODWIG_01138</name>
</gene>
<feature type="region of interest" description="Disordered" evidence="1">
    <location>
        <begin position="1053"/>
        <end position="1083"/>
    </location>
</feature>
<dbReference type="InterPro" id="IPR011993">
    <property type="entry name" value="PH-like_dom_sf"/>
</dbReference>
<feature type="compositionally biased region" description="Low complexity" evidence="1">
    <location>
        <begin position="567"/>
        <end position="588"/>
    </location>
</feature>
<dbReference type="PANTHER" id="PTHR37283:SF1">
    <property type="entry name" value="PH DOMAIN-CONTAINING PROTEIN YHR131C"/>
    <property type="match status" value="1"/>
</dbReference>
<feature type="region of interest" description="Disordered" evidence="1">
    <location>
        <begin position="548"/>
        <end position="588"/>
    </location>
</feature>
<evidence type="ECO:0000256" key="1">
    <source>
        <dbReference type="SAM" id="MobiDB-lite"/>
    </source>
</evidence>
<sequence>MSQIEHTIPRMSGTEMEEWQVKPSLSDETLSSSNSSESVVSSNASSTTANNPILLAASAAATAKRTASTTSDTKMLKITTAKSNINNSNNAVNNNNNSNNTTTNVNAIAISSTSQNDNANNGSVTGVLSSSHNNDSTGNTNIIPNNSNNNKKLTNNIKKVTSVTSTASANKNTLNKIDSSSTSSTVFKTVSGSNSSLLKVDSTNSASRSQSNDSCDIDYEVFQWIDPYPSKPPSYKSVNPNRRITYPIYENVTPESGNNNGVMTPPAYSPTVDCVTVVSLKPEWITPYDASTVKHWKNFVMEINSTQLNFYYIDPSLTKAIKNYSNGPEDQFEAYERKNSSGSPGGGRSRSSSLNLIKSNSNSSSKDYHHYHHYHNPFIALSTRTTYQFNKADQQYISNKIQQNRKRYLTNDRIYRSYSLQYAKFGIPMDYDKKFFVLRLRCELEQFMISFAHVDNLIDWSVYLSIGIGVSLDLDFREMPNYRVVPRRRRRRNGRTGNHRHSNETGRTERRKRSPSAFSLFDNNVNNNVNNNVQDQRNHHIEQILNIENNNNNNNNNKSSKDNRAVTTNNNTTATTPTTIPKTSSSSATVQKKIDPMCYATIHTVSGNTLMYDASTNEFCTKTVVIQQNQASGLLPNAGTIKGNIVSGNAKFTTVTNNNNRTSNGTTVISNTTRKRSSSSSSFKETLKNIFRFDNRGTCNNNTIRSRATGVNALKPKPRLDKCSNSEPIVPTKAALSSVGRANVASTVSSNFTKNDDGANNDSSNKNDETSTITSQNNTLNSTLSNVNDTTTTNITTTTSNNNYESDTDADNGEDNNTLPSNDITTTITNTSTISPEAHIPDEKLKPFPIDSSESNSQLRPQVVSTNSGLQALKDDLNELQYIIEENTEETEQNEDGVTNLLLRDGEEDSDGDFEDDEDNLSLSASPENHPGNNTRTSVYVQEGIYRDSDDDEEEEEEENDNYYTHRESARDRDAYRGRATSVTSNLSNIPYGSEDLKWEPARKEMSRRRYIRDSLRCIKPLSSNDSWVGKVLVRPTQFPKFTTINPPISGFDYQNSGTKKNNKDTDRSIKSAPFSSSSKNSFFKFSSKTNLKLAPTFKNEVEYDGEILLAKCKNHYVMPYIVGPTELLKVDLR</sequence>
<feature type="region of interest" description="Disordered" evidence="1">
    <location>
        <begin position="335"/>
        <end position="366"/>
    </location>
</feature>
<evidence type="ECO:0008006" key="4">
    <source>
        <dbReference type="Google" id="ProtNLM"/>
    </source>
</evidence>
<dbReference type="VEuPathDB" id="FungiDB:SCODWIG_01138"/>
<feature type="compositionally biased region" description="Low complexity" evidence="1">
    <location>
        <begin position="349"/>
        <end position="365"/>
    </location>
</feature>
<accession>A0A376B3X8</accession>
<dbReference type="AlphaFoldDB" id="A0A376B3X8"/>
<feature type="compositionally biased region" description="Low complexity" evidence="1">
    <location>
        <begin position="821"/>
        <end position="835"/>
    </location>
</feature>
<reference evidence="3" key="1">
    <citation type="submission" date="2018-06" db="EMBL/GenBank/DDBJ databases">
        <authorList>
            <person name="Guldener U."/>
        </authorList>
    </citation>
    <scope>NUCLEOTIDE SEQUENCE [LARGE SCALE GENOMIC DNA]</scope>
    <source>
        <strain evidence="3">UTAD17</strain>
    </source>
</reference>
<feature type="compositionally biased region" description="Basic and acidic residues" evidence="1">
    <location>
        <begin position="964"/>
        <end position="977"/>
    </location>
</feature>
<dbReference type="Gene3D" id="2.30.29.30">
    <property type="entry name" value="Pleckstrin-homology domain (PH domain)/Phosphotyrosine-binding domain (PTB)"/>
    <property type="match status" value="1"/>
</dbReference>